<dbReference type="Gene3D" id="3.40.720.10">
    <property type="entry name" value="Alkaline Phosphatase, subunit A"/>
    <property type="match status" value="1"/>
</dbReference>
<dbReference type="InterPro" id="IPR002591">
    <property type="entry name" value="Phosphodiest/P_Trfase"/>
</dbReference>
<dbReference type="GO" id="GO:0016787">
    <property type="term" value="F:hydrolase activity"/>
    <property type="evidence" value="ECO:0007669"/>
    <property type="project" value="UniProtKB-ARBA"/>
</dbReference>
<evidence type="ECO:0000313" key="1">
    <source>
        <dbReference type="EMBL" id="RMH93569.1"/>
    </source>
</evidence>
<dbReference type="CDD" id="cd16018">
    <property type="entry name" value="Enpp"/>
    <property type="match status" value="1"/>
</dbReference>
<gene>
    <name evidence="1" type="ORF">EBB59_04830</name>
</gene>
<dbReference type="EMBL" id="RFLY01000005">
    <property type="protein sequence ID" value="RMH93569.1"/>
    <property type="molecule type" value="Genomic_DNA"/>
</dbReference>
<evidence type="ECO:0000313" key="2">
    <source>
        <dbReference type="Proteomes" id="UP000275012"/>
    </source>
</evidence>
<sequence length="413" mass="45694">MTSQRPPRDIGLALLVLAALSGCAHRPAESQPPALLLISIDGLRPRDITPEQMPNLSRLAESGVRAEGMRPSYPSLTFPNHYTLVTGLRPDRHGITHNSMRDHELGEFRLSRREAVEDGRWWGGEPIWSTAEKAGLRTATLYWPGSEASIAGMRPRQWHHFDAATTPQWRAGTVADWLLAPAATRPAFATLYFDKVDHASHHHGPDSPEARHERHDTDAAIGQLLERLREAGALARTNIVVVSDHGLAEVPPGNVVAVEDMATVEEARVDSLGQVVTFAPNPGFTAQVEKRLLGRHSHYQCWKKAELPPRWHYGRHPRVPPIVCQMDEGWDALPRAQLEKRRAEGMRGSHGYDPALPSMRASFIAHGPAFRPGARLPVFDNVDVYPLLMKLIGLRPGPNEGDARTFAPALTGR</sequence>
<dbReference type="Pfam" id="PF01663">
    <property type="entry name" value="Phosphodiest"/>
    <property type="match status" value="1"/>
</dbReference>
<dbReference type="AlphaFoldDB" id="A0A3M2I1S7"/>
<dbReference type="Gene3D" id="3.30.1360.180">
    <property type="match status" value="1"/>
</dbReference>
<reference evidence="1 2" key="1">
    <citation type="submission" date="2018-10" db="EMBL/GenBank/DDBJ databases">
        <title>Proposal of Lysobacter pythonis sp. nov. isolated from royal pythons (Python regius).</title>
        <authorList>
            <person name="Hans-Juergen B."/>
            <person name="Huptas C."/>
            <person name="Sandra B."/>
            <person name="Igor L."/>
            <person name="Joachim S."/>
            <person name="Siegfried S."/>
            <person name="Mareike W."/>
            <person name="Peter K."/>
        </authorList>
    </citation>
    <scope>NUCLEOTIDE SEQUENCE [LARGE SCALE GENOMIC DNA]</scope>
    <source>
        <strain evidence="1 2">4284/11</strain>
    </source>
</reference>
<dbReference type="Proteomes" id="UP000275012">
    <property type="component" value="Unassembled WGS sequence"/>
</dbReference>
<accession>A0A3M2I1S7</accession>
<protein>
    <submittedName>
        <fullName evidence="1">Alkaline phosphatase family protein</fullName>
    </submittedName>
</protein>
<dbReference type="RefSeq" id="WP_122101017.1">
    <property type="nucleotide sequence ID" value="NZ_RFLY01000005.1"/>
</dbReference>
<dbReference type="PANTHER" id="PTHR10151">
    <property type="entry name" value="ECTONUCLEOTIDE PYROPHOSPHATASE/PHOSPHODIESTERASE"/>
    <property type="match status" value="1"/>
</dbReference>
<dbReference type="SUPFAM" id="SSF53649">
    <property type="entry name" value="Alkaline phosphatase-like"/>
    <property type="match status" value="1"/>
</dbReference>
<proteinExistence type="predicted"/>
<dbReference type="InterPro" id="IPR017850">
    <property type="entry name" value="Alkaline_phosphatase_core_sf"/>
</dbReference>
<dbReference type="PANTHER" id="PTHR10151:SF120">
    <property type="entry name" value="BIS(5'-ADENOSYL)-TRIPHOSPHATASE"/>
    <property type="match status" value="1"/>
</dbReference>
<name>A0A3M2I1S7_9GAMM</name>
<dbReference type="OrthoDB" id="9771966at2"/>
<organism evidence="1 2">
    <name type="scientific">Solilutibacter pythonis</name>
    <dbReference type="NCBI Taxonomy" id="2483112"/>
    <lineage>
        <taxon>Bacteria</taxon>
        <taxon>Pseudomonadati</taxon>
        <taxon>Pseudomonadota</taxon>
        <taxon>Gammaproteobacteria</taxon>
        <taxon>Lysobacterales</taxon>
        <taxon>Lysobacteraceae</taxon>
        <taxon>Solilutibacter</taxon>
    </lineage>
</organism>
<comment type="caution">
    <text evidence="1">The sequence shown here is derived from an EMBL/GenBank/DDBJ whole genome shotgun (WGS) entry which is preliminary data.</text>
</comment>
<dbReference type="PROSITE" id="PS51257">
    <property type="entry name" value="PROKAR_LIPOPROTEIN"/>
    <property type="match status" value="1"/>
</dbReference>
<keyword evidence="2" id="KW-1185">Reference proteome</keyword>